<evidence type="ECO:0000256" key="2">
    <source>
        <dbReference type="ARBA" id="ARBA00006602"/>
    </source>
</evidence>
<keyword evidence="4" id="KW-0813">Transport</keyword>
<dbReference type="Pfam" id="PF02108">
    <property type="entry name" value="FliH"/>
    <property type="match status" value="1"/>
</dbReference>
<dbReference type="GO" id="GO:0005829">
    <property type="term" value="C:cytosol"/>
    <property type="evidence" value="ECO:0007669"/>
    <property type="project" value="TreeGrafter"/>
</dbReference>
<dbReference type="KEGG" id="dax:FDQ92_03395"/>
<dbReference type="SUPFAM" id="SSF160527">
    <property type="entry name" value="V-type ATPase subunit E-like"/>
    <property type="match status" value="1"/>
</dbReference>
<evidence type="ECO:0000256" key="7">
    <source>
        <dbReference type="ARBA" id="ARBA00023225"/>
    </source>
</evidence>
<name>A0A4V1ERE0_9BACT</name>
<dbReference type="PANTHER" id="PTHR34982">
    <property type="entry name" value="YOP PROTEINS TRANSLOCATION PROTEIN L"/>
    <property type="match status" value="1"/>
</dbReference>
<keyword evidence="5" id="KW-1005">Bacterial flagellum biogenesis</keyword>
<reference evidence="9 10" key="2">
    <citation type="submission" date="2019-05" db="EMBL/GenBank/DDBJ databases">
        <authorList>
            <person name="Suflita J.M."/>
            <person name="Marks C.R."/>
        </authorList>
    </citation>
    <scope>NUCLEOTIDE SEQUENCE [LARGE SCALE GENOMIC DNA]</scope>
    <source>
        <strain evidence="9 10">ALDC</strain>
    </source>
</reference>
<protein>
    <recommendedName>
        <fullName evidence="3">Flagellar assembly protein FliH</fullName>
    </recommendedName>
</protein>
<proteinExistence type="inferred from homology"/>
<evidence type="ECO:0000256" key="6">
    <source>
        <dbReference type="ARBA" id="ARBA00022927"/>
    </source>
</evidence>
<dbReference type="Proteomes" id="UP000298602">
    <property type="component" value="Chromosome"/>
</dbReference>
<evidence type="ECO:0000313" key="10">
    <source>
        <dbReference type="Proteomes" id="UP000298602"/>
    </source>
</evidence>
<gene>
    <name evidence="9" type="ORF">FDQ92_03395</name>
</gene>
<keyword evidence="6" id="KW-0653">Protein transport</keyword>
<dbReference type="RefSeq" id="WP_137423280.1">
    <property type="nucleotide sequence ID" value="NZ_CP040098.1"/>
</dbReference>
<reference evidence="9 10" key="1">
    <citation type="submission" date="2019-05" db="EMBL/GenBank/DDBJ databases">
        <title>The Complete Genome Sequence of the n-alkane-degrading Desulfoglaeba alkanexedens ALDC reveals multiple alkylsuccinate synthase gene clusters.</title>
        <authorList>
            <person name="Callaghan A.V."/>
            <person name="Davidova I.A."/>
            <person name="Duncan K.E."/>
            <person name="Morris B."/>
            <person name="McInerney M.J."/>
        </authorList>
    </citation>
    <scope>NUCLEOTIDE SEQUENCE [LARGE SCALE GENOMIC DNA]</scope>
    <source>
        <strain evidence="9 10">ALDC</strain>
    </source>
</reference>
<comment type="similarity">
    <text evidence="2">Belongs to the FliH family.</text>
</comment>
<accession>A0A4V1ERE0</accession>
<evidence type="ECO:0000259" key="8">
    <source>
        <dbReference type="Pfam" id="PF02108"/>
    </source>
</evidence>
<evidence type="ECO:0000256" key="1">
    <source>
        <dbReference type="ARBA" id="ARBA00003041"/>
    </source>
</evidence>
<evidence type="ECO:0000313" key="9">
    <source>
        <dbReference type="EMBL" id="QCQ21311.1"/>
    </source>
</evidence>
<comment type="function">
    <text evidence="1">Needed for flagellar regrowth and assembly.</text>
</comment>
<dbReference type="InterPro" id="IPR051472">
    <property type="entry name" value="T3SS_Stator/FliH"/>
</dbReference>
<dbReference type="InterPro" id="IPR038495">
    <property type="entry name" value="ATPase_E_C"/>
</dbReference>
<evidence type="ECO:0000256" key="3">
    <source>
        <dbReference type="ARBA" id="ARBA00016507"/>
    </source>
</evidence>
<evidence type="ECO:0000256" key="5">
    <source>
        <dbReference type="ARBA" id="ARBA00022795"/>
    </source>
</evidence>
<dbReference type="AlphaFoldDB" id="A0A4V1ERE0"/>
<keyword evidence="7" id="KW-1006">Bacterial flagellum protein export</keyword>
<feature type="domain" description="Flagellar assembly protein FliH/Type III secretion system HrpE" evidence="8">
    <location>
        <begin position="93"/>
        <end position="218"/>
    </location>
</feature>
<dbReference type="InterPro" id="IPR018035">
    <property type="entry name" value="Flagellar_FliH/T3SS_HrpE"/>
</dbReference>
<dbReference type="Gene3D" id="3.30.2320.30">
    <property type="entry name" value="ATP synthase, E subunit, C-terminal"/>
    <property type="match status" value="1"/>
</dbReference>
<evidence type="ECO:0000256" key="4">
    <source>
        <dbReference type="ARBA" id="ARBA00022448"/>
    </source>
</evidence>
<sequence>MSKIIKARETDDLNAFGFAEIRQSERKAPAAGTRSGLEAELESVEAFEESLRRRLLEAERAAQELEREGYEKGYVQGQKDGFEFGKRSMAVVKEQLERLLAGLSETPERVFKDYRQWLVETALAVARRVVRAELETRPELIQRLINDMLQEAEEHQSLTLVLHPKDLRLLQEYTDFKIPGPERSNAFAVKTDESIERGGCIIESDIQRIDATMETRFELIREALESHE</sequence>
<dbReference type="EMBL" id="CP040098">
    <property type="protein sequence ID" value="QCQ21311.1"/>
    <property type="molecule type" value="Genomic_DNA"/>
</dbReference>
<dbReference type="OrthoDB" id="5520935at2"/>
<dbReference type="GO" id="GO:0044781">
    <property type="term" value="P:bacterial-type flagellum organization"/>
    <property type="evidence" value="ECO:0007669"/>
    <property type="project" value="UniProtKB-KW"/>
</dbReference>
<dbReference type="GO" id="GO:0015031">
    <property type="term" value="P:protein transport"/>
    <property type="evidence" value="ECO:0007669"/>
    <property type="project" value="UniProtKB-KW"/>
</dbReference>
<dbReference type="PANTHER" id="PTHR34982:SF1">
    <property type="entry name" value="FLAGELLAR ASSEMBLY PROTEIN FLIH"/>
    <property type="match status" value="1"/>
</dbReference>
<organism evidence="9 10">
    <name type="scientific">Desulfoglaeba alkanexedens ALDC</name>
    <dbReference type="NCBI Taxonomy" id="980445"/>
    <lineage>
        <taxon>Bacteria</taxon>
        <taxon>Pseudomonadati</taxon>
        <taxon>Thermodesulfobacteriota</taxon>
        <taxon>Syntrophobacteria</taxon>
        <taxon>Syntrophobacterales</taxon>
        <taxon>Syntrophobacteraceae</taxon>
        <taxon>Desulfoglaeba</taxon>
    </lineage>
</organism>
<keyword evidence="10" id="KW-1185">Reference proteome</keyword>